<evidence type="ECO:0000256" key="2">
    <source>
        <dbReference type="ARBA" id="ARBA00009057"/>
    </source>
</evidence>
<feature type="compositionally biased region" description="Low complexity" evidence="4">
    <location>
        <begin position="130"/>
        <end position="141"/>
    </location>
</feature>
<dbReference type="InterPro" id="IPR044532">
    <property type="entry name" value="BRX-like"/>
</dbReference>
<reference evidence="6 7" key="2">
    <citation type="journal article" date="2018" name="Hortic Res">
        <title>Improved Brassica rapa reference genome by single-molecule sequencing and chromosome conformation capture technologies.</title>
        <authorList>
            <person name="Zhang L."/>
            <person name="Cai X."/>
            <person name="Wu J."/>
            <person name="Liu M."/>
            <person name="Grob S."/>
            <person name="Cheng F."/>
            <person name="Liang J."/>
            <person name="Cai C."/>
            <person name="Liu Z."/>
            <person name="Liu B."/>
            <person name="Wang F."/>
            <person name="Li S."/>
            <person name="Liu F."/>
            <person name="Li X."/>
            <person name="Cheng L."/>
            <person name="Yang W."/>
            <person name="Li M.H."/>
            <person name="Grossniklaus U."/>
            <person name="Zheng H."/>
            <person name="Wang X."/>
        </authorList>
    </citation>
    <scope>NUCLEOTIDE SEQUENCE [LARGE SCALE GENOMIC DNA]</scope>
    <source>
        <strain evidence="6 7">cv. Chiifu-401-42</strain>
    </source>
</reference>
<accession>M4E7C1</accession>
<evidence type="ECO:0000313" key="7">
    <source>
        <dbReference type="Proteomes" id="UP000011750"/>
    </source>
</evidence>
<dbReference type="Pfam" id="PF08381">
    <property type="entry name" value="BRX"/>
    <property type="match status" value="1"/>
</dbReference>
<comment type="subcellular location">
    <subcellularLocation>
        <location evidence="1">Nucleus</location>
    </subcellularLocation>
</comment>
<dbReference type="InterPro" id="IPR013591">
    <property type="entry name" value="Brevis_radix_dom"/>
</dbReference>
<feature type="compositionally biased region" description="Polar residues" evidence="4">
    <location>
        <begin position="1"/>
        <end position="13"/>
    </location>
</feature>
<proteinExistence type="inferred from homology"/>
<dbReference type="EnsemblPlants" id="Bra024676.1">
    <property type="protein sequence ID" value="Bra024676.1-P"/>
    <property type="gene ID" value="Bra024676"/>
</dbReference>
<organism evidence="6 7">
    <name type="scientific">Brassica campestris</name>
    <name type="common">Field mustard</name>
    <dbReference type="NCBI Taxonomy" id="3711"/>
    <lineage>
        <taxon>Eukaryota</taxon>
        <taxon>Viridiplantae</taxon>
        <taxon>Streptophyta</taxon>
        <taxon>Embryophyta</taxon>
        <taxon>Tracheophyta</taxon>
        <taxon>Spermatophyta</taxon>
        <taxon>Magnoliopsida</taxon>
        <taxon>eudicotyledons</taxon>
        <taxon>Gunneridae</taxon>
        <taxon>Pentapetalae</taxon>
        <taxon>rosids</taxon>
        <taxon>malvids</taxon>
        <taxon>Brassicales</taxon>
        <taxon>Brassicaceae</taxon>
        <taxon>Brassiceae</taxon>
        <taxon>Brassica</taxon>
    </lineage>
</organism>
<reference evidence="6 7" key="1">
    <citation type="journal article" date="2011" name="Nat. Genet.">
        <title>The genome of the mesopolyploid crop species Brassica rapa.</title>
        <authorList>
            <consortium name="Brassica rapa Genome Sequencing Project Consortium"/>
            <person name="Wang X."/>
            <person name="Wang H."/>
            <person name="Wang J."/>
            <person name="Sun R."/>
            <person name="Wu J."/>
            <person name="Liu S."/>
            <person name="Bai Y."/>
            <person name="Mun J.H."/>
            <person name="Bancroft I."/>
            <person name="Cheng F."/>
            <person name="Huang S."/>
            <person name="Li X."/>
            <person name="Hua W."/>
            <person name="Wang J."/>
            <person name="Wang X."/>
            <person name="Freeling M."/>
            <person name="Pires J.C."/>
            <person name="Paterson A.H."/>
            <person name="Chalhoub B."/>
            <person name="Wang B."/>
            <person name="Hayward A."/>
            <person name="Sharpe A.G."/>
            <person name="Park B.S."/>
            <person name="Weisshaar B."/>
            <person name="Liu B."/>
            <person name="Li B."/>
            <person name="Liu B."/>
            <person name="Tong C."/>
            <person name="Song C."/>
            <person name="Duran C."/>
            <person name="Peng C."/>
            <person name="Geng C."/>
            <person name="Koh C."/>
            <person name="Lin C."/>
            <person name="Edwards D."/>
            <person name="Mu D."/>
            <person name="Shen D."/>
            <person name="Soumpourou E."/>
            <person name="Li F."/>
            <person name="Fraser F."/>
            <person name="Conant G."/>
            <person name="Lassalle G."/>
            <person name="King G.J."/>
            <person name="Bonnema G."/>
            <person name="Tang H."/>
            <person name="Wang H."/>
            <person name="Belcram H."/>
            <person name="Zhou H."/>
            <person name="Hirakawa H."/>
            <person name="Abe H."/>
            <person name="Guo H."/>
            <person name="Wang H."/>
            <person name="Jin H."/>
            <person name="Parkin I.A."/>
            <person name="Batley J."/>
            <person name="Kim J.S."/>
            <person name="Just J."/>
            <person name="Li J."/>
            <person name="Xu J."/>
            <person name="Deng J."/>
            <person name="Kim J.A."/>
            <person name="Li J."/>
            <person name="Yu J."/>
            <person name="Meng J."/>
            <person name="Wang J."/>
            <person name="Min J."/>
            <person name="Poulain J."/>
            <person name="Wang J."/>
            <person name="Hatakeyama K."/>
            <person name="Wu K."/>
            <person name="Wang L."/>
            <person name="Fang L."/>
            <person name="Trick M."/>
            <person name="Links M.G."/>
            <person name="Zhao M."/>
            <person name="Jin M."/>
            <person name="Ramchiary N."/>
            <person name="Drou N."/>
            <person name="Berkman P.J."/>
            <person name="Cai Q."/>
            <person name="Huang Q."/>
            <person name="Li R."/>
            <person name="Tabata S."/>
            <person name="Cheng S."/>
            <person name="Zhang S."/>
            <person name="Zhang S."/>
            <person name="Huang S."/>
            <person name="Sato S."/>
            <person name="Sun S."/>
            <person name="Kwon S.J."/>
            <person name="Choi S.R."/>
            <person name="Lee T.H."/>
            <person name="Fan W."/>
            <person name="Zhao X."/>
            <person name="Tan X."/>
            <person name="Xu X."/>
            <person name="Wang Y."/>
            <person name="Qiu Y."/>
            <person name="Yin Y."/>
            <person name="Li Y."/>
            <person name="Du Y."/>
            <person name="Liao Y."/>
            <person name="Lim Y."/>
            <person name="Narusaka Y."/>
            <person name="Wang Y."/>
            <person name="Wang Z."/>
            <person name="Li Z."/>
            <person name="Wang Z."/>
            <person name="Xiong Z."/>
            <person name="Zhang Z."/>
        </authorList>
    </citation>
    <scope>NUCLEOTIDE SEQUENCE [LARGE SCALE GENOMIC DNA]</scope>
    <source>
        <strain evidence="6 7">cv. Chiifu-401-42</strain>
    </source>
</reference>
<feature type="compositionally biased region" description="Polar residues" evidence="4">
    <location>
        <begin position="112"/>
        <end position="129"/>
    </location>
</feature>
<dbReference type="HOGENOM" id="CLU_1091305_0_0_1"/>
<name>M4E7C1_BRACM</name>
<protein>
    <recommendedName>
        <fullName evidence="5">BRX domain-containing protein</fullName>
    </recommendedName>
</protein>
<dbReference type="eggNOG" id="ENOG502QTYG">
    <property type="taxonomic scope" value="Eukaryota"/>
</dbReference>
<keyword evidence="7" id="KW-1185">Reference proteome</keyword>
<evidence type="ECO:0000256" key="1">
    <source>
        <dbReference type="ARBA" id="ARBA00004123"/>
    </source>
</evidence>
<reference evidence="6" key="3">
    <citation type="submission" date="2023-03" db="UniProtKB">
        <authorList>
            <consortium name="EnsemblPlants"/>
        </authorList>
    </citation>
    <scope>IDENTIFICATION</scope>
    <source>
        <strain evidence="6">cv. Chiifu-401-42</strain>
    </source>
</reference>
<feature type="region of interest" description="Disordered" evidence="4">
    <location>
        <begin position="226"/>
        <end position="255"/>
    </location>
</feature>
<keyword evidence="3" id="KW-0539">Nucleus</keyword>
<dbReference type="Proteomes" id="UP000011750">
    <property type="component" value="Chromosome A09"/>
</dbReference>
<evidence type="ECO:0000313" key="6">
    <source>
        <dbReference type="EnsemblPlants" id="Bra024676.1-P"/>
    </source>
</evidence>
<feature type="region of interest" description="Disordered" evidence="4">
    <location>
        <begin position="82"/>
        <end position="183"/>
    </location>
</feature>
<feature type="region of interest" description="Disordered" evidence="4">
    <location>
        <begin position="1"/>
        <end position="55"/>
    </location>
</feature>
<evidence type="ECO:0000259" key="5">
    <source>
        <dbReference type="Pfam" id="PF08381"/>
    </source>
</evidence>
<feature type="domain" description="BRX" evidence="5">
    <location>
        <begin position="53"/>
        <end position="77"/>
    </location>
</feature>
<sequence length="255" mass="28063">MSSNGKSALSGDSSSEKPKGVQAESYSGPINPSTHPVSLPATQSASPTRSKPSREMFDKWEAQKWWGENFEKVMELYNVPQLNKQSVPVPTAPPRSKDENTTQSRYPRDSSGLATTPKLSSISGTRTETSSVDMSARSSGSSREEEEDGDYSMEVSVGNASDMETEWVEQDDSTIRALPDGTPEIGLEKQLQDCGGKRTELGFNSSTYEQILLKIDDPSLYHITVQKKSETSEGNQKKKKSKIREGNQKKKSETI</sequence>
<dbReference type="PANTHER" id="PTHR46058:SF25">
    <property type="entry name" value="BRX DOMAIN-CONTAINING PROTEIN"/>
    <property type="match status" value="1"/>
</dbReference>
<dbReference type="AlphaFoldDB" id="M4E7C1"/>
<evidence type="ECO:0000256" key="4">
    <source>
        <dbReference type="SAM" id="MobiDB-lite"/>
    </source>
</evidence>
<dbReference type="PANTHER" id="PTHR46058">
    <property type="entry name" value="PROTEIN BREVIS RADIX-LIKE 1"/>
    <property type="match status" value="1"/>
</dbReference>
<feature type="compositionally biased region" description="Acidic residues" evidence="4">
    <location>
        <begin position="163"/>
        <end position="172"/>
    </location>
</feature>
<dbReference type="GO" id="GO:0005634">
    <property type="term" value="C:nucleus"/>
    <property type="evidence" value="ECO:0007669"/>
    <property type="project" value="UniProtKB-SubCell"/>
</dbReference>
<dbReference type="InParanoid" id="M4E7C1"/>
<feature type="compositionally biased region" description="Basic and acidic residues" evidence="4">
    <location>
        <begin position="243"/>
        <end position="255"/>
    </location>
</feature>
<comment type="similarity">
    <text evidence="2">Belongs to the BRX family.</text>
</comment>
<dbReference type="STRING" id="51351.M4E7C1"/>
<feature type="compositionally biased region" description="Polar residues" evidence="4">
    <location>
        <begin position="24"/>
        <end position="50"/>
    </location>
</feature>
<dbReference type="Gramene" id="Bra024676.1">
    <property type="protein sequence ID" value="Bra024676.1-P"/>
    <property type="gene ID" value="Bra024676"/>
</dbReference>
<evidence type="ECO:0000256" key="3">
    <source>
        <dbReference type="ARBA" id="ARBA00023242"/>
    </source>
</evidence>